<comment type="caution">
    <text evidence="1">The sequence shown here is derived from an EMBL/GenBank/DDBJ whole genome shotgun (WGS) entry which is preliminary data.</text>
</comment>
<reference evidence="2" key="1">
    <citation type="journal article" date="2019" name="Int. J. Syst. Evol. Microbiol.">
        <title>The Global Catalogue of Microorganisms (GCM) 10K type strain sequencing project: providing services to taxonomists for standard genome sequencing and annotation.</title>
        <authorList>
            <consortium name="The Broad Institute Genomics Platform"/>
            <consortium name="The Broad Institute Genome Sequencing Center for Infectious Disease"/>
            <person name="Wu L."/>
            <person name="Ma J."/>
        </authorList>
    </citation>
    <scope>NUCLEOTIDE SEQUENCE [LARGE SCALE GENOMIC DNA]</scope>
    <source>
        <strain evidence="2">JCM 4738</strain>
    </source>
</reference>
<proteinExistence type="predicted"/>
<accession>A0ABQ3F4S7</accession>
<dbReference type="EMBL" id="BMVP01000024">
    <property type="protein sequence ID" value="GHB83844.1"/>
    <property type="molecule type" value="Genomic_DNA"/>
</dbReference>
<evidence type="ECO:0000313" key="1">
    <source>
        <dbReference type="EMBL" id="GHB83844.1"/>
    </source>
</evidence>
<sequence>MLVVQVRLGKGVRASSDAIETPPGRPNGPVSAMAGVARETAAPARRRVAHARFIVFTR</sequence>
<evidence type="ECO:0000313" key="2">
    <source>
        <dbReference type="Proteomes" id="UP000642673"/>
    </source>
</evidence>
<dbReference type="Proteomes" id="UP000642673">
    <property type="component" value="Unassembled WGS sequence"/>
</dbReference>
<gene>
    <name evidence="1" type="ORF">GCM10010347_63430</name>
</gene>
<name>A0ABQ3F4S7_9ACTN</name>
<protein>
    <submittedName>
        <fullName evidence="1">Uncharacterized protein</fullName>
    </submittedName>
</protein>
<keyword evidence="2" id="KW-1185">Reference proteome</keyword>
<organism evidence="1 2">
    <name type="scientific">Streptomyces cirratus</name>
    <dbReference type="NCBI Taxonomy" id="68187"/>
    <lineage>
        <taxon>Bacteria</taxon>
        <taxon>Bacillati</taxon>
        <taxon>Actinomycetota</taxon>
        <taxon>Actinomycetes</taxon>
        <taxon>Kitasatosporales</taxon>
        <taxon>Streptomycetaceae</taxon>
        <taxon>Streptomyces</taxon>
    </lineage>
</organism>